<dbReference type="EMBL" id="JAMYZZ010000021">
    <property type="protein sequence ID" value="MCP1259114.1"/>
    <property type="molecule type" value="Genomic_DNA"/>
</dbReference>
<dbReference type="SUPFAM" id="SSF51735">
    <property type="entry name" value="NAD(P)-binding Rossmann-fold domains"/>
    <property type="match status" value="1"/>
</dbReference>
<protein>
    <recommendedName>
        <fullName evidence="1">NAD-dependent epimerase/dehydratase domain-containing protein</fullName>
    </recommendedName>
</protein>
<reference evidence="2 3" key="1">
    <citation type="submission" date="2022-06" db="EMBL/GenBank/DDBJ databases">
        <title>Acetobacer genomes from food samples.</title>
        <authorList>
            <person name="Sombolestani A."/>
        </authorList>
    </citation>
    <scope>NUCLEOTIDE SEQUENCE [LARGE SCALE GENOMIC DNA]</scope>
    <source>
        <strain evidence="2 3">R-83285</strain>
    </source>
</reference>
<sequence>MARYIQQSCGFYLDGAGGLADDTALLKIAAPGHMGESARMYAALEKRVMSAPNMRGTSLRYGFFYGLHTWYWPDGAFTEHMRRGEVVLIGAGRSVFSFIHVDDAAAATVSALSAPGGVYNVVDDQPALVQAWLPAYARWVGAPAPGHMTEQAAVQQLGEESVYYQNNLDGASNHKARRVLGLAPRTQPWGAV</sequence>
<dbReference type="RefSeq" id="WP_253544160.1">
    <property type="nucleotide sequence ID" value="NZ_JAMYZY010000021.1"/>
</dbReference>
<gene>
    <name evidence="2" type="ORF">NKW50_10980</name>
</gene>
<accession>A0ABT1F1M6</accession>
<name>A0ABT1F1M6_9PROT</name>
<organism evidence="2 3">
    <name type="scientific">Acetobacter lambici</name>
    <dbReference type="NCBI Taxonomy" id="1332824"/>
    <lineage>
        <taxon>Bacteria</taxon>
        <taxon>Pseudomonadati</taxon>
        <taxon>Pseudomonadota</taxon>
        <taxon>Alphaproteobacteria</taxon>
        <taxon>Acetobacterales</taxon>
        <taxon>Acetobacteraceae</taxon>
        <taxon>Acetobacter</taxon>
    </lineage>
</organism>
<proteinExistence type="predicted"/>
<dbReference type="Proteomes" id="UP001523528">
    <property type="component" value="Unassembled WGS sequence"/>
</dbReference>
<evidence type="ECO:0000313" key="3">
    <source>
        <dbReference type="Proteomes" id="UP001523528"/>
    </source>
</evidence>
<feature type="domain" description="NAD-dependent epimerase/dehydratase" evidence="1">
    <location>
        <begin position="46"/>
        <end position="121"/>
    </location>
</feature>
<dbReference type="Gene3D" id="3.40.50.720">
    <property type="entry name" value="NAD(P)-binding Rossmann-like Domain"/>
    <property type="match status" value="1"/>
</dbReference>
<dbReference type="InterPro" id="IPR036291">
    <property type="entry name" value="NAD(P)-bd_dom_sf"/>
</dbReference>
<comment type="caution">
    <text evidence="2">The sequence shown here is derived from an EMBL/GenBank/DDBJ whole genome shotgun (WGS) entry which is preliminary data.</text>
</comment>
<dbReference type="Pfam" id="PF01370">
    <property type="entry name" value="Epimerase"/>
    <property type="match status" value="1"/>
</dbReference>
<keyword evidence="3" id="KW-1185">Reference proteome</keyword>
<evidence type="ECO:0000313" key="2">
    <source>
        <dbReference type="EMBL" id="MCP1259114.1"/>
    </source>
</evidence>
<dbReference type="InterPro" id="IPR001509">
    <property type="entry name" value="Epimerase_deHydtase"/>
</dbReference>
<evidence type="ECO:0000259" key="1">
    <source>
        <dbReference type="Pfam" id="PF01370"/>
    </source>
</evidence>